<evidence type="ECO:0000256" key="17">
    <source>
        <dbReference type="ARBA" id="ARBA00023121"/>
    </source>
</evidence>
<keyword evidence="18" id="KW-0472">Membrane</keyword>
<dbReference type="Gene3D" id="1.10.3730.30">
    <property type="match status" value="1"/>
</dbReference>
<sequence length="1779" mass="206095">MGLMSKEQLIILAKNSSPKEGEYKKILELLDEYNLLNNSVEKNSIDLYLKLNELSKSIDIYLKKYKNSKRNNALYQLKSDLTKEVIEIKDTNLKPLEKNIHFVWVGGMINNISIDYINQWKDINSDYETIIWYDSEALLVNILKKAIIDSSNKEVLTKYESVLNDNSFDSNKFYRERMEVIFRKQKEFNNYYNTNDNYTKSLNDVIKVYLIEKYLKTDEELEKYINESKEVFKANGAKDIREYDILDDVELKSIYEQELLMRFNLASASDIIRVIVLNKLGGIYLDVDVLPGIKKHIFKDINKPTNISGNKWQMIQLETIMKYKQYIKGYTENSFKNLPSDLQEMLQEKVVEKNLKSDIFQRLGDIFISELDTKIAFMFGKIANQVLISKKNSYSLNLIINQIKNRYNIINKCLSSAIEKGSNFNNTVDIFIQQLNEFYVNEGFFVSKVMGYLGDGYMPDMRATLNISGPGIYTAAYYDLLYFNERSLNPQILQEDLKYFEVPQALISQQTEQEINSSWTFNQVKSQIEYKKLVEKYTNKSLSENDKLNFNENKIIDKVELLNRINSNNLINFDDKEYLRYIIQLQGDKVSYEAAINLFIKNPSNSILVQEINNISYYFNSEYKSIDSIQFDNIPEILKGKNKIKLTFIGHGEEEFNTERFASLTVKEFSKKIYKVLDMIKSNTNVKEIQIDLLGCNMFSYNINVEETYPGKLLKVVLDYVDKIYNADIKPEIKISANQYEVRINKDGKKELLSHSGEWLSKEEAIIKDIASKEIIYFDTRENTIKAEAKNIMELITFRNSLDKKLNDLESLINNNFIVNEVYEQLTSNNLYRTSFRNSFLDTINFIEDVSQELYEIKIKNNINDDYIMALDEIKQDNNISEIKFININSGEFRVVRENSRLINKFKEDFKFMINNIKRLIKFSDNNKLITSFELKNIESSSGVSTLNTSFLIQSMIDYKAQNFDFNKLSTSVKVQIYCQITNISLSEIQDASNLVKIIAEANEIEINLIPTLANAIPLITTIVDGINLIANIDELINTKDELLRKELAARIGIISSNMTAAISSYILYFTEFGEVFNPLLVPIAGISSGIPTLVNNILILEEKSKEITEYFSHISKVESDGLFKVSDNNSILIPLDDIAISKIDFNKREVILDKLDIWAMEGGSGLSGKETFFSAPYINENLPKLSIDNLLKIDINKIDFSIKGMMLPNGVSKTLGYEFNTVANIYELENDGVNLLNRIRDNYPGQFYWRYYATLFNYGMVNLKINYHDTDVKINLDNVDRMFIVPTLTIDQAREKLSYNFNGAGANYYIYLSSQPIKIFINGTKEDNWILNIDDIVKEVTIVNNSIVRGKFIENIFKKLTIEDNKIIIGNQKIYLKNNKTNIHFSVSILDGVNLMVEVDFNNKMYHLSLQGNEKTICNNMNIIQNNINKLFGSSNIKSIPYFYKNNGLENCIGVFSIKNNEFIYMLKYGDKNKIYKYKDNNLVCGFNLFDISYVDIISNGDKNYLKGIWNTSVNNSEYKIEFLVELIDQNTIEIIKLNLSDGLIKSFLTILDNLESLDVKISTIYDFLKNILFRDVFLENESLNFIVSKGFVLTGNNSKNKYEFICNSENIQLYITELYTNGTKFRNWLDNGKILVSSTGESSNNLIEYNENILSGLYSFINDIIINLDNGVEEINILLNDNSESFYKNIIINSFKNLRNEIKLKINVDYNDFKWDIKGNDIILVRKKINGFNSTILLKDTIDNNSYFNYVTLIFNDKSIKLNNIIFEMEPIIGYRD</sequence>
<evidence type="ECO:0000256" key="20">
    <source>
        <dbReference type="ARBA" id="ARBA00023586"/>
    </source>
</evidence>
<keyword evidence="4" id="KW-1032">Host cell membrane</keyword>
<dbReference type="GO" id="GO:0090729">
    <property type="term" value="F:toxin activity"/>
    <property type="evidence" value="ECO:0007669"/>
    <property type="project" value="UniProtKB-KW"/>
</dbReference>
<dbReference type="CDD" id="cd20502">
    <property type="entry name" value="C80_toxinA_B-like"/>
    <property type="match status" value="1"/>
</dbReference>
<evidence type="ECO:0000313" key="22">
    <source>
        <dbReference type="EMBL" id="SQB61416.1"/>
    </source>
</evidence>
<evidence type="ECO:0000256" key="11">
    <source>
        <dbReference type="ARBA" id="ARBA00022801"/>
    </source>
</evidence>
<proteinExistence type="predicted"/>
<dbReference type="Pfam" id="PF12919">
    <property type="entry name" value="TcdA_TcdB"/>
    <property type="match status" value="1"/>
</dbReference>
<dbReference type="InterPro" id="IPR020974">
    <property type="entry name" value="CPD_dom"/>
</dbReference>
<name>A0A2X2YAL9_CLOPF</name>
<comment type="subcellular location">
    <subcellularLocation>
        <location evidence="2">Host cell membrane</location>
    </subcellularLocation>
    <subcellularLocation>
        <location evidence="20">Host cytoplasm</location>
        <location evidence="20">Host cytosol</location>
    </subcellularLocation>
    <subcellularLocation>
        <location evidence="3">Secreted</location>
    </subcellularLocation>
</comment>
<dbReference type="RefSeq" id="WP_242633170.1">
    <property type="nucleotide sequence ID" value="NZ_CATNWT010000002.1"/>
</dbReference>
<evidence type="ECO:0000256" key="12">
    <source>
        <dbReference type="ARBA" id="ARBA00022807"/>
    </source>
</evidence>
<dbReference type="GO" id="GO:0020002">
    <property type="term" value="C:host cell plasma membrane"/>
    <property type="evidence" value="ECO:0007669"/>
    <property type="project" value="UniProtKB-SubCell"/>
</dbReference>
<dbReference type="SUPFAM" id="SSF53448">
    <property type="entry name" value="Nucleotide-diphospho-sugar transferases"/>
    <property type="match status" value="1"/>
</dbReference>
<evidence type="ECO:0000256" key="9">
    <source>
        <dbReference type="ARBA" id="ARBA00022723"/>
    </source>
</evidence>
<keyword evidence="9" id="KW-0479">Metal-binding</keyword>
<evidence type="ECO:0000259" key="21">
    <source>
        <dbReference type="PROSITE" id="PS51771"/>
    </source>
</evidence>
<keyword evidence="11" id="KW-0378">Hydrolase</keyword>
<dbReference type="InterPro" id="IPR038383">
    <property type="entry name" value="CPD_dom_sf"/>
</dbReference>
<organism evidence="22 23">
    <name type="scientific">Clostridium perfringens</name>
    <dbReference type="NCBI Taxonomy" id="1502"/>
    <lineage>
        <taxon>Bacteria</taxon>
        <taxon>Bacillati</taxon>
        <taxon>Bacillota</taxon>
        <taxon>Clostridia</taxon>
        <taxon>Eubacteriales</taxon>
        <taxon>Clostridiaceae</taxon>
        <taxon>Clostridium</taxon>
    </lineage>
</organism>
<dbReference type="GO" id="GO:0006508">
    <property type="term" value="P:proteolysis"/>
    <property type="evidence" value="ECO:0007669"/>
    <property type="project" value="UniProtKB-KW"/>
</dbReference>
<evidence type="ECO:0000256" key="18">
    <source>
        <dbReference type="ARBA" id="ARBA00023136"/>
    </source>
</evidence>
<dbReference type="GO" id="GO:0046872">
    <property type="term" value="F:metal ion binding"/>
    <property type="evidence" value="ECO:0007669"/>
    <property type="project" value="UniProtKB-KW"/>
</dbReference>
<reference evidence="22 23" key="1">
    <citation type="submission" date="2018-06" db="EMBL/GenBank/DDBJ databases">
        <authorList>
            <consortium name="Pathogen Informatics"/>
            <person name="Doyle S."/>
        </authorList>
    </citation>
    <scope>NUCLEOTIDE SEQUENCE [LARGE SCALE GENOMIC DNA]</scope>
    <source>
        <strain evidence="22 23">NCTC10719</strain>
    </source>
</reference>
<dbReference type="GO" id="GO:0016757">
    <property type="term" value="F:glycosyltransferase activity"/>
    <property type="evidence" value="ECO:0007669"/>
    <property type="project" value="InterPro"/>
</dbReference>
<evidence type="ECO:0000256" key="8">
    <source>
        <dbReference type="ARBA" id="ARBA00022679"/>
    </source>
</evidence>
<dbReference type="PROSITE" id="PS51771">
    <property type="entry name" value="CGT_MARTX_CPD"/>
    <property type="match status" value="1"/>
</dbReference>
<dbReference type="InterPro" id="IPR024770">
    <property type="entry name" value="TcdA/TcdB_cat"/>
</dbReference>
<dbReference type="Proteomes" id="UP000249986">
    <property type="component" value="Unassembled WGS sequence"/>
</dbReference>
<dbReference type="InterPro" id="IPR024769">
    <property type="entry name" value="TcdA/TcdB_pore_forming"/>
</dbReference>
<dbReference type="InterPro" id="IPR024772">
    <property type="entry name" value="TcdA/TcdB_N"/>
</dbReference>
<dbReference type="GO" id="GO:0008289">
    <property type="term" value="F:lipid binding"/>
    <property type="evidence" value="ECO:0007669"/>
    <property type="project" value="UniProtKB-KW"/>
</dbReference>
<evidence type="ECO:0000256" key="15">
    <source>
        <dbReference type="ARBA" id="ARBA00022870"/>
    </source>
</evidence>
<dbReference type="InterPro" id="IPR029044">
    <property type="entry name" value="Nucleotide-diphossugar_trans"/>
</dbReference>
<accession>A0A2X2YAL9</accession>
<evidence type="ECO:0000256" key="13">
    <source>
        <dbReference type="ARBA" id="ARBA00022813"/>
    </source>
</evidence>
<protein>
    <submittedName>
        <fullName evidence="22">Toxin A</fullName>
    </submittedName>
</protein>
<evidence type="ECO:0000256" key="16">
    <source>
        <dbReference type="ARBA" id="ARBA00023026"/>
    </source>
</evidence>
<evidence type="ECO:0000256" key="6">
    <source>
        <dbReference type="ARBA" id="ARBA00022656"/>
    </source>
</evidence>
<evidence type="ECO:0000256" key="19">
    <source>
        <dbReference type="ARBA" id="ARBA00023200"/>
    </source>
</evidence>
<dbReference type="GO" id="GO:0008234">
    <property type="term" value="F:cysteine-type peptidase activity"/>
    <property type="evidence" value="ECO:0007669"/>
    <property type="project" value="UniProtKB-KW"/>
</dbReference>
<keyword evidence="17" id="KW-0446">Lipid-binding</keyword>
<dbReference type="GO" id="GO:0044164">
    <property type="term" value="C:host cell cytosol"/>
    <property type="evidence" value="ECO:0007669"/>
    <property type="project" value="UniProtKB-SubCell"/>
</dbReference>
<dbReference type="Pfam" id="PF12918">
    <property type="entry name" value="TcdB_N"/>
    <property type="match status" value="1"/>
</dbReference>
<comment type="cofactor">
    <cofactor evidence="1">
        <name>Mg(2+)</name>
        <dbReference type="ChEBI" id="CHEBI:18420"/>
    </cofactor>
</comment>
<evidence type="ECO:0000256" key="5">
    <source>
        <dbReference type="ARBA" id="ARBA00022525"/>
    </source>
</evidence>
<keyword evidence="5" id="KW-0964">Secreted</keyword>
<evidence type="ECO:0000256" key="10">
    <source>
        <dbReference type="ARBA" id="ARBA00022737"/>
    </source>
</evidence>
<dbReference type="Gene3D" id="1.10.10.1780">
    <property type="match status" value="1"/>
</dbReference>
<dbReference type="Gene3D" id="3.40.50.11050">
    <property type="match status" value="1"/>
</dbReference>
<dbReference type="Gene3D" id="1.20.58.1190">
    <property type="match status" value="1"/>
</dbReference>
<evidence type="ECO:0000313" key="23">
    <source>
        <dbReference type="Proteomes" id="UP000249986"/>
    </source>
</evidence>
<keyword evidence="16" id="KW-0843">Virulence</keyword>
<dbReference type="EMBL" id="UAWG01000022">
    <property type="protein sequence ID" value="SQB61416.1"/>
    <property type="molecule type" value="Genomic_DNA"/>
</dbReference>
<dbReference type="CDD" id="cd16840">
    <property type="entry name" value="toxin_MLD"/>
    <property type="match status" value="1"/>
</dbReference>
<gene>
    <name evidence="22" type="primary">toxA_1</name>
    <name evidence="22" type="ORF">NCTC10719_03095</name>
</gene>
<dbReference type="GO" id="GO:0005576">
    <property type="term" value="C:extracellular region"/>
    <property type="evidence" value="ECO:0007669"/>
    <property type="project" value="UniProtKB-SubCell"/>
</dbReference>
<keyword evidence="10" id="KW-0677">Repeat</keyword>
<keyword evidence="15" id="KW-1043">Host membrane</keyword>
<feature type="domain" description="Peptidase C80" evidence="21">
    <location>
        <begin position="568"/>
        <end position="772"/>
    </location>
</feature>
<evidence type="ECO:0000256" key="4">
    <source>
        <dbReference type="ARBA" id="ARBA00022511"/>
    </source>
</evidence>
<keyword evidence="13" id="KW-0068">Autocatalytic cleavage</keyword>
<dbReference type="Pfam" id="PF11713">
    <property type="entry name" value="Peptidase_C80"/>
    <property type="match status" value="1"/>
</dbReference>
<evidence type="ECO:0000256" key="2">
    <source>
        <dbReference type="ARBA" id="ARBA00004165"/>
    </source>
</evidence>
<keyword evidence="7" id="KW-0645">Protease</keyword>
<evidence type="ECO:0000256" key="3">
    <source>
        <dbReference type="ARBA" id="ARBA00004613"/>
    </source>
</evidence>
<keyword evidence="14" id="KW-0460">Magnesium</keyword>
<keyword evidence="6" id="KW-0800">Toxin</keyword>
<keyword evidence="12" id="KW-0788">Thiol protease</keyword>
<keyword evidence="8" id="KW-0808">Transferase</keyword>
<dbReference type="Pfam" id="PF12920">
    <property type="entry name" value="TcdA_TcdB_pore"/>
    <property type="match status" value="1"/>
</dbReference>
<dbReference type="Gene3D" id="1.10.274.80">
    <property type="match status" value="1"/>
</dbReference>
<evidence type="ECO:0000256" key="14">
    <source>
        <dbReference type="ARBA" id="ARBA00022842"/>
    </source>
</evidence>
<keyword evidence="19" id="KW-1035">Host cytoplasm</keyword>
<evidence type="ECO:0000256" key="1">
    <source>
        <dbReference type="ARBA" id="ARBA00001946"/>
    </source>
</evidence>
<evidence type="ECO:0000256" key="7">
    <source>
        <dbReference type="ARBA" id="ARBA00022670"/>
    </source>
</evidence>